<dbReference type="RefSeq" id="WP_021681895.1">
    <property type="nucleotide sequence ID" value="NZ_KI260389.1"/>
</dbReference>
<keyword evidence="2" id="KW-1185">Reference proteome</keyword>
<sequence length="59" mass="6877">MKVNELIKYLQEYKAFNEADVRIMFKSNDTLKDGSHEIKDVCLNVSAVNMENVVYISDY</sequence>
<reference evidence="1 2" key="1">
    <citation type="submission" date="2013-07" db="EMBL/GenBank/DDBJ databases">
        <authorList>
            <person name="Weinstock G."/>
            <person name="Sodergren E."/>
            <person name="Wylie T."/>
            <person name="Fulton L."/>
            <person name="Fulton R."/>
            <person name="Fronick C."/>
            <person name="O'Laughlin M."/>
            <person name="Godfrey J."/>
            <person name="Miner T."/>
            <person name="Herter B."/>
            <person name="Appelbaum E."/>
            <person name="Cordes M."/>
            <person name="Lek S."/>
            <person name="Wollam A."/>
            <person name="Pepin K.H."/>
            <person name="Palsikar V.B."/>
            <person name="Mitreva M."/>
            <person name="Wilson R.K."/>
        </authorList>
    </citation>
    <scope>NUCLEOTIDE SEQUENCE [LARGE SCALE GENOMIC DNA]</scope>
    <source>
        <strain evidence="1 2">ATCC 27760</strain>
    </source>
</reference>
<name>U2MD32_9FIRM</name>
<dbReference type="HOGENOM" id="CLU_2957902_0_0_9"/>
<dbReference type="AlphaFoldDB" id="U2MD32"/>
<evidence type="ECO:0000313" key="2">
    <source>
        <dbReference type="Proteomes" id="UP000016662"/>
    </source>
</evidence>
<dbReference type="STRING" id="411473.RUMCAL_00290"/>
<dbReference type="Proteomes" id="UP000016662">
    <property type="component" value="Unassembled WGS sequence"/>
</dbReference>
<dbReference type="EMBL" id="AWVF01000031">
    <property type="protein sequence ID" value="ERJ97218.1"/>
    <property type="molecule type" value="Genomic_DNA"/>
</dbReference>
<proteinExistence type="predicted"/>
<gene>
    <name evidence="1" type="ORF">RUMCAL_00290</name>
</gene>
<protein>
    <submittedName>
        <fullName evidence="1">Uncharacterized protein</fullName>
    </submittedName>
</protein>
<comment type="caution">
    <text evidence="1">The sequence shown here is derived from an EMBL/GenBank/DDBJ whole genome shotgun (WGS) entry which is preliminary data.</text>
</comment>
<evidence type="ECO:0000313" key="1">
    <source>
        <dbReference type="EMBL" id="ERJ97218.1"/>
    </source>
</evidence>
<organism evidence="1 2">
    <name type="scientific">Ruminococcus callidus ATCC 27760</name>
    <dbReference type="NCBI Taxonomy" id="411473"/>
    <lineage>
        <taxon>Bacteria</taxon>
        <taxon>Bacillati</taxon>
        <taxon>Bacillota</taxon>
        <taxon>Clostridia</taxon>
        <taxon>Eubacteriales</taxon>
        <taxon>Oscillospiraceae</taxon>
        <taxon>Ruminococcus</taxon>
    </lineage>
</organism>
<accession>U2MD32</accession>